<gene>
    <name evidence="8" type="ORF">CH063_13218</name>
</gene>
<dbReference type="InterPro" id="IPR010926">
    <property type="entry name" value="Myosin_TH1"/>
</dbReference>
<feature type="region of interest" description="Disordered" evidence="5">
    <location>
        <begin position="104"/>
        <end position="232"/>
    </location>
</feature>
<dbReference type="GO" id="GO:0003774">
    <property type="term" value="F:cytoskeletal motor activity"/>
    <property type="evidence" value="ECO:0007669"/>
    <property type="project" value="InterPro"/>
</dbReference>
<evidence type="ECO:0000256" key="3">
    <source>
        <dbReference type="ARBA" id="ARBA00022490"/>
    </source>
</evidence>
<keyword evidence="3" id="KW-0963">Cytoplasm</keyword>
<dbReference type="PRINTS" id="PR00452">
    <property type="entry name" value="SH3DOMAIN"/>
</dbReference>
<dbReference type="GO" id="GO:0008289">
    <property type="term" value="F:lipid binding"/>
    <property type="evidence" value="ECO:0007669"/>
    <property type="project" value="TreeGrafter"/>
</dbReference>
<dbReference type="GO" id="GO:0006897">
    <property type="term" value="P:endocytosis"/>
    <property type="evidence" value="ECO:0007669"/>
    <property type="project" value="InterPro"/>
</dbReference>
<dbReference type="VEuPathDB" id="FungiDB:CH63R_06011"/>
<dbReference type="HOGENOM" id="CLU_719637_0_0_1"/>
<protein>
    <submittedName>
        <fullName evidence="8">Myosin-1</fullName>
    </submittedName>
</protein>
<accession>H1VTJ4</accession>
<dbReference type="GO" id="GO:0051666">
    <property type="term" value="P:actin cortical patch localization"/>
    <property type="evidence" value="ECO:0007669"/>
    <property type="project" value="InterPro"/>
</dbReference>
<evidence type="ECO:0000256" key="4">
    <source>
        <dbReference type="PROSITE-ProRule" id="PRU00192"/>
    </source>
</evidence>
<dbReference type="GO" id="GO:0097320">
    <property type="term" value="P:plasma membrane tubulation"/>
    <property type="evidence" value="ECO:0007669"/>
    <property type="project" value="TreeGrafter"/>
</dbReference>
<dbReference type="InterPro" id="IPR001452">
    <property type="entry name" value="SH3_domain"/>
</dbReference>
<feature type="compositionally biased region" description="Polar residues" evidence="5">
    <location>
        <begin position="204"/>
        <end position="218"/>
    </location>
</feature>
<feature type="compositionally biased region" description="Pro residues" evidence="5">
    <location>
        <begin position="295"/>
        <end position="306"/>
    </location>
</feature>
<evidence type="ECO:0000256" key="2">
    <source>
        <dbReference type="ARBA" id="ARBA00022443"/>
    </source>
</evidence>
<name>H1VTJ4_COLHI</name>
<proteinExistence type="predicted"/>
<feature type="domain" description="TH1" evidence="7">
    <location>
        <begin position="1"/>
        <end position="113"/>
    </location>
</feature>
<dbReference type="PROSITE" id="PS51757">
    <property type="entry name" value="TH1"/>
    <property type="match status" value="1"/>
</dbReference>
<evidence type="ECO:0000313" key="9">
    <source>
        <dbReference type="Proteomes" id="UP000007174"/>
    </source>
</evidence>
<evidence type="ECO:0000313" key="8">
    <source>
        <dbReference type="EMBL" id="CCF43552.1"/>
    </source>
</evidence>
<feature type="compositionally biased region" description="Pro residues" evidence="5">
    <location>
        <begin position="221"/>
        <end position="230"/>
    </location>
</feature>
<dbReference type="InterPro" id="IPR036028">
    <property type="entry name" value="SH3-like_dom_sf"/>
</dbReference>
<dbReference type="PANTHER" id="PTHR47174:SF3">
    <property type="entry name" value="BRIDGING INTEGRATOR 3"/>
    <property type="match status" value="1"/>
</dbReference>
<dbReference type="Gene3D" id="2.30.30.40">
    <property type="entry name" value="SH3 Domains"/>
    <property type="match status" value="1"/>
</dbReference>
<dbReference type="CDD" id="cd11858">
    <property type="entry name" value="SH3_Myosin-I_fungi"/>
    <property type="match status" value="1"/>
</dbReference>
<evidence type="ECO:0000259" key="6">
    <source>
        <dbReference type="PROSITE" id="PS50002"/>
    </source>
</evidence>
<dbReference type="Proteomes" id="UP000007174">
    <property type="component" value="Unassembled WGS sequence"/>
</dbReference>
<organism evidence="8 9">
    <name type="scientific">Colletotrichum higginsianum (strain IMI 349063)</name>
    <name type="common">Crucifer anthracnose fungus</name>
    <dbReference type="NCBI Taxonomy" id="759273"/>
    <lineage>
        <taxon>Eukaryota</taxon>
        <taxon>Fungi</taxon>
        <taxon>Dikarya</taxon>
        <taxon>Ascomycota</taxon>
        <taxon>Pezizomycotina</taxon>
        <taxon>Sordariomycetes</taxon>
        <taxon>Hypocreomycetidae</taxon>
        <taxon>Glomerellales</taxon>
        <taxon>Glomerellaceae</taxon>
        <taxon>Colletotrichum</taxon>
        <taxon>Colletotrichum destructivum species complex</taxon>
    </lineage>
</organism>
<dbReference type="SMART" id="SM00326">
    <property type="entry name" value="SH3"/>
    <property type="match status" value="1"/>
</dbReference>
<dbReference type="EMBL" id="CACQ02006191">
    <property type="protein sequence ID" value="CCF43552.1"/>
    <property type="molecule type" value="Genomic_DNA"/>
</dbReference>
<dbReference type="AlphaFoldDB" id="H1VTJ4"/>
<sequence length="384" mass="40472">MLVNGQPQISVERSMPLGAIKFIAASTARDDWFSLGVGSPQEADPLLNCVLKTEMFTQMQRVMPGGFNLKIGEVIEYAKKPGKMQAVKVLKDSQQAVDYYKSGAVHTQPGEPPSSVSKPTPKGKPVAARPITRGKLIKPGGPNGRPSRMTNTNRTPQPRPAASTARTGPAATPQLPAAASSAKTGPFGRQQQQQQQQPAAVATSIPTHTKPQAANSAATRMPPPPPPAAPPAKNKIMAKVLYDFAGQKENELTVRAGDMIEIVQKENNGWWLAKNGGSQAWVPAAYVEEQAPAPVVAPRPPPPPPSANGAAARGKPTPPQPPVKRPAAGRKPAVAQPRDSGLSLNGASGSDNSRSNTPTLGNSLADALLARKNAMQKKDDDDDW</sequence>
<dbReference type="PROSITE" id="PS50002">
    <property type="entry name" value="SH3"/>
    <property type="match status" value="1"/>
</dbReference>
<dbReference type="GO" id="GO:0005737">
    <property type="term" value="C:cytoplasm"/>
    <property type="evidence" value="ECO:0007669"/>
    <property type="project" value="UniProtKB-SubCell"/>
</dbReference>
<evidence type="ECO:0000256" key="5">
    <source>
        <dbReference type="SAM" id="MobiDB-lite"/>
    </source>
</evidence>
<dbReference type="InterPro" id="IPR046982">
    <property type="entry name" value="BIN3/RVS161-like"/>
</dbReference>
<reference evidence="9" key="1">
    <citation type="journal article" date="2012" name="Nat. Genet.">
        <title>Lifestyle transitions in plant pathogenic Colletotrichum fungi deciphered by genome and transcriptome analyses.</title>
        <authorList>
            <person name="O'Connell R.J."/>
            <person name="Thon M.R."/>
            <person name="Hacquard S."/>
            <person name="Amyotte S.G."/>
            <person name="Kleemann J."/>
            <person name="Torres M.F."/>
            <person name="Damm U."/>
            <person name="Buiate E.A."/>
            <person name="Epstein L."/>
            <person name="Alkan N."/>
            <person name="Altmueller J."/>
            <person name="Alvarado-Balderrama L."/>
            <person name="Bauser C.A."/>
            <person name="Becker C."/>
            <person name="Birren B.W."/>
            <person name="Chen Z."/>
            <person name="Choi J."/>
            <person name="Crouch J.A."/>
            <person name="Duvick J.P."/>
            <person name="Farman M.A."/>
            <person name="Gan P."/>
            <person name="Heiman D."/>
            <person name="Henrissat B."/>
            <person name="Howard R.J."/>
            <person name="Kabbage M."/>
            <person name="Koch C."/>
            <person name="Kracher B."/>
            <person name="Kubo Y."/>
            <person name="Law A.D."/>
            <person name="Lebrun M.-H."/>
            <person name="Lee Y.-H."/>
            <person name="Miyara I."/>
            <person name="Moore N."/>
            <person name="Neumann U."/>
            <person name="Nordstroem K."/>
            <person name="Panaccione D.G."/>
            <person name="Panstruga R."/>
            <person name="Place M."/>
            <person name="Proctor R.H."/>
            <person name="Prusky D."/>
            <person name="Rech G."/>
            <person name="Reinhardt R."/>
            <person name="Rollins J.A."/>
            <person name="Rounsley S."/>
            <person name="Schardl C.L."/>
            <person name="Schwartz D.C."/>
            <person name="Shenoy N."/>
            <person name="Shirasu K."/>
            <person name="Sikhakolli U.R."/>
            <person name="Stueber K."/>
            <person name="Sukno S.A."/>
            <person name="Sweigard J.A."/>
            <person name="Takano Y."/>
            <person name="Takahara H."/>
            <person name="Trail F."/>
            <person name="van der Does H.C."/>
            <person name="Voll L.M."/>
            <person name="Will I."/>
            <person name="Young S."/>
            <person name="Zeng Q."/>
            <person name="Zhang J."/>
            <person name="Zhou S."/>
            <person name="Dickman M.B."/>
            <person name="Schulze-Lefert P."/>
            <person name="Ver Loren van Themaat E."/>
            <person name="Ma L.-J."/>
            <person name="Vaillancourt L.J."/>
        </authorList>
    </citation>
    <scope>NUCLEOTIDE SEQUENCE [LARGE SCALE GENOMIC DNA]</scope>
    <source>
        <strain evidence="9">IMI 349063</strain>
    </source>
</reference>
<feature type="compositionally biased region" description="Polar residues" evidence="5">
    <location>
        <begin position="342"/>
        <end position="362"/>
    </location>
</feature>
<dbReference type="SUPFAM" id="SSF50044">
    <property type="entry name" value="SH3-domain"/>
    <property type="match status" value="1"/>
</dbReference>
<keyword evidence="2 4" id="KW-0728">SH3 domain</keyword>
<feature type="region of interest" description="Disordered" evidence="5">
    <location>
        <begin position="293"/>
        <end position="384"/>
    </location>
</feature>
<dbReference type="STRING" id="759273.H1VTJ4"/>
<dbReference type="Pfam" id="PF06017">
    <property type="entry name" value="Myosin_TH1"/>
    <property type="match status" value="1"/>
</dbReference>
<dbReference type="PANTHER" id="PTHR47174">
    <property type="entry name" value="BRIDGING INTEGRATOR 3"/>
    <property type="match status" value="1"/>
</dbReference>
<feature type="domain" description="SH3" evidence="6">
    <location>
        <begin position="233"/>
        <end position="292"/>
    </location>
</feature>
<dbReference type="Pfam" id="PF00018">
    <property type="entry name" value="SH3_1"/>
    <property type="match status" value="1"/>
</dbReference>
<dbReference type="GO" id="GO:0016459">
    <property type="term" value="C:myosin complex"/>
    <property type="evidence" value="ECO:0007669"/>
    <property type="project" value="InterPro"/>
</dbReference>
<dbReference type="eggNOG" id="KOG0162">
    <property type="taxonomic scope" value="Eukaryota"/>
</dbReference>
<dbReference type="InterPro" id="IPR035535">
    <property type="entry name" value="Fungal_myosin-I_SH3"/>
</dbReference>
<evidence type="ECO:0000256" key="1">
    <source>
        <dbReference type="ARBA" id="ARBA00004496"/>
    </source>
</evidence>
<comment type="subcellular location">
    <subcellularLocation>
        <location evidence="1">Cytoplasm</location>
    </subcellularLocation>
</comment>
<evidence type="ECO:0000259" key="7">
    <source>
        <dbReference type="PROSITE" id="PS51757"/>
    </source>
</evidence>